<sequence>MVHEHYNNTIDGRVVRAVGNISGKETWADGYSLAIAGFTDNSEYAVIMKKIVEPTSDGPIDVTLAGIPDSVSSIELCAVNSLRIRVATFATLSTDDIKTSLDTIPFAVGSQDVSMLNAIQDNLFSTTCANCHGSSNSAAAGLFLTKGKSYENLVNIQSKKNPELLRVKPGDTENSMLSQALFSNISRDWHYDHSHEVLENNKMKNILNDWINSGARN</sequence>
<evidence type="ECO:0008006" key="3">
    <source>
        <dbReference type="Google" id="ProtNLM"/>
    </source>
</evidence>
<dbReference type="EMBL" id="CP033459">
    <property type="protein sequence ID" value="QFQ11710.1"/>
    <property type="molecule type" value="Genomic_DNA"/>
</dbReference>
<protein>
    <recommendedName>
        <fullName evidence="3">Cytochrome c domain-containing protein</fullName>
    </recommendedName>
</protein>
<proteinExistence type="predicted"/>
<evidence type="ECO:0000313" key="1">
    <source>
        <dbReference type="EMBL" id="QFQ11710.1"/>
    </source>
</evidence>
<reference evidence="1 2" key="1">
    <citation type="submission" date="2018-11" db="EMBL/GenBank/DDBJ databases">
        <authorList>
            <person name="Na S.W."/>
            <person name="Baik M."/>
        </authorList>
    </citation>
    <scope>NUCLEOTIDE SEQUENCE [LARGE SCALE GENOMIC DNA]</scope>
    <source>
        <strain evidence="1 2">E39</strain>
    </source>
</reference>
<accession>A0A5P8E479</accession>
<dbReference type="OrthoDB" id="1100645at2"/>
<organism evidence="1 2">
    <name type="scientific">Pseudoprevotella muciniphila</name>
    <dbReference type="NCBI Taxonomy" id="2133944"/>
    <lineage>
        <taxon>Bacteria</taxon>
        <taxon>Pseudomonadati</taxon>
        <taxon>Bacteroidota</taxon>
        <taxon>Bacteroidia</taxon>
        <taxon>Bacteroidales</taxon>
        <taxon>Prevotellaceae</taxon>
        <taxon>Pseudoprevotella</taxon>
    </lineage>
</organism>
<keyword evidence="2" id="KW-1185">Reference proteome</keyword>
<dbReference type="AlphaFoldDB" id="A0A5P8E479"/>
<dbReference type="Proteomes" id="UP000249375">
    <property type="component" value="Chromosome"/>
</dbReference>
<gene>
    <name evidence="1" type="ORF">C7Y71_000970</name>
</gene>
<name>A0A5P8E479_9BACT</name>
<dbReference type="RefSeq" id="WP_111897915.1">
    <property type="nucleotide sequence ID" value="NZ_CP033459.1"/>
</dbReference>
<evidence type="ECO:0000313" key="2">
    <source>
        <dbReference type="Proteomes" id="UP000249375"/>
    </source>
</evidence>
<dbReference type="KEGG" id="alq:C7Y71_000970"/>